<evidence type="ECO:0000256" key="2">
    <source>
        <dbReference type="ARBA" id="ARBA00022737"/>
    </source>
</evidence>
<keyword evidence="3" id="KW-0378">Hydrolase</keyword>
<dbReference type="InterPro" id="IPR035466">
    <property type="entry name" value="GlmS/AgaS_SIS"/>
</dbReference>
<dbReference type="SUPFAM" id="SSF53697">
    <property type="entry name" value="SIS domain"/>
    <property type="match status" value="1"/>
</dbReference>
<dbReference type="GO" id="GO:0016787">
    <property type="term" value="F:hydrolase activity"/>
    <property type="evidence" value="ECO:0007669"/>
    <property type="project" value="UniProtKB-KW"/>
</dbReference>
<dbReference type="RefSeq" id="WP_087254470.1">
    <property type="nucleotide sequence ID" value="NZ_CAJFOD010000070.1"/>
</dbReference>
<dbReference type="GO" id="GO:1901135">
    <property type="term" value="P:carbohydrate derivative metabolic process"/>
    <property type="evidence" value="ECO:0007669"/>
    <property type="project" value="InterPro"/>
</dbReference>
<dbReference type="Proteomes" id="UP000196258">
    <property type="component" value="Unassembled WGS sequence"/>
</dbReference>
<dbReference type="EMBL" id="NFLB01000002">
    <property type="protein sequence ID" value="OUQ06086.1"/>
    <property type="molecule type" value="Genomic_DNA"/>
</dbReference>
<dbReference type="GO" id="GO:0097367">
    <property type="term" value="F:carbohydrate derivative binding"/>
    <property type="evidence" value="ECO:0007669"/>
    <property type="project" value="InterPro"/>
</dbReference>
<dbReference type="CDD" id="cd05010">
    <property type="entry name" value="SIS_AgaS_like"/>
    <property type="match status" value="1"/>
</dbReference>
<keyword evidence="2" id="KW-0677">Repeat</keyword>
<dbReference type="InterPro" id="IPR035464">
    <property type="entry name" value="SIS_AgaS"/>
</dbReference>
<name>A0A1Y4QLA6_9FIRM</name>
<evidence type="ECO:0000256" key="1">
    <source>
        <dbReference type="ARBA" id="ARBA00007748"/>
    </source>
</evidence>
<reference evidence="6" key="3">
    <citation type="journal article" date="2021" name="PeerJ">
        <title>Extensive microbial diversity within the chicken gut microbiome revealed by metagenomics and culture.</title>
        <authorList>
            <person name="Gilroy R."/>
            <person name="Ravi A."/>
            <person name="Getino M."/>
            <person name="Pursley I."/>
            <person name="Horton D.L."/>
            <person name="Alikhan N.F."/>
            <person name="Baker D."/>
            <person name="Gharbi K."/>
            <person name="Hall N."/>
            <person name="Watson M."/>
            <person name="Adriaenssens E.M."/>
            <person name="Foster-Nyarko E."/>
            <person name="Jarju S."/>
            <person name="Secka A."/>
            <person name="Antonio M."/>
            <person name="Oren A."/>
            <person name="Chaudhuri R.R."/>
            <person name="La Ragione R."/>
            <person name="Hildebrand F."/>
            <person name="Pallen M.J."/>
        </authorList>
    </citation>
    <scope>NUCLEOTIDE SEQUENCE</scope>
    <source>
        <strain evidence="6">CHK193-16274</strain>
    </source>
</reference>
<gene>
    <name evidence="7" type="ORF">B5E91_02055</name>
    <name evidence="6" type="ORF">K8V91_09215</name>
</gene>
<dbReference type="Pfam" id="PF01380">
    <property type="entry name" value="SIS"/>
    <property type="match status" value="1"/>
</dbReference>
<dbReference type="Proteomes" id="UP000749320">
    <property type="component" value="Unassembled WGS sequence"/>
</dbReference>
<feature type="domain" description="SIS" evidence="5">
    <location>
        <begin position="50"/>
        <end position="207"/>
    </location>
</feature>
<dbReference type="GO" id="GO:0009401">
    <property type="term" value="P:phosphoenolpyruvate-dependent sugar phosphotransferase system"/>
    <property type="evidence" value="ECO:0007669"/>
    <property type="project" value="TreeGrafter"/>
</dbReference>
<comment type="catalytic activity">
    <reaction evidence="4">
        <text>D-galactosamine 6-phosphate + H2O = D-tagatopyranose 1-phosphate + NH4(+)</text>
        <dbReference type="Rhea" id="RHEA:47680"/>
        <dbReference type="ChEBI" id="CHEBI:15377"/>
        <dbReference type="ChEBI" id="CHEBI:28938"/>
        <dbReference type="ChEBI" id="CHEBI:71674"/>
        <dbReference type="ChEBI" id="CHEBI:138150"/>
    </reaction>
</comment>
<dbReference type="Gene3D" id="3.40.50.10490">
    <property type="entry name" value="Glucose-6-phosphate isomerase like protein, domain 1"/>
    <property type="match status" value="2"/>
</dbReference>
<evidence type="ECO:0000259" key="5">
    <source>
        <dbReference type="PROSITE" id="PS51464"/>
    </source>
</evidence>
<evidence type="ECO:0000313" key="8">
    <source>
        <dbReference type="Proteomes" id="UP000196258"/>
    </source>
</evidence>
<dbReference type="EMBL" id="DYWV01000316">
    <property type="protein sequence ID" value="HJF41089.1"/>
    <property type="molecule type" value="Genomic_DNA"/>
</dbReference>
<dbReference type="CDD" id="cd05008">
    <property type="entry name" value="SIS_GlmS_GlmD_1"/>
    <property type="match status" value="1"/>
</dbReference>
<evidence type="ECO:0000313" key="7">
    <source>
        <dbReference type="EMBL" id="OUQ06086.1"/>
    </source>
</evidence>
<proteinExistence type="inferred from homology"/>
<dbReference type="AlphaFoldDB" id="A0A1Y4QLA6"/>
<protein>
    <submittedName>
        <fullName evidence="7">Adhesin</fullName>
    </submittedName>
    <submittedName>
        <fullName evidence="6">SIS domain-containing protein</fullName>
    </submittedName>
</protein>
<evidence type="ECO:0000313" key="6">
    <source>
        <dbReference type="EMBL" id="HJF41089.1"/>
    </source>
</evidence>
<accession>A0A1Y4QLA6</accession>
<reference evidence="8" key="1">
    <citation type="submission" date="2017-04" db="EMBL/GenBank/DDBJ databases">
        <title>Function of individual gut microbiota members based on whole genome sequencing of pure cultures obtained from chicken caecum.</title>
        <authorList>
            <person name="Medvecky M."/>
            <person name="Cejkova D."/>
            <person name="Polansky O."/>
            <person name="Karasova D."/>
            <person name="Kubasova T."/>
            <person name="Cizek A."/>
            <person name="Rychlik I."/>
        </authorList>
    </citation>
    <scope>NUCLEOTIDE SEQUENCE [LARGE SCALE GENOMIC DNA]</scope>
    <source>
        <strain evidence="8">An149</strain>
    </source>
</reference>
<reference evidence="6" key="4">
    <citation type="submission" date="2021-09" db="EMBL/GenBank/DDBJ databases">
        <authorList>
            <person name="Gilroy R."/>
        </authorList>
    </citation>
    <scope>NUCLEOTIDE SEQUENCE</scope>
    <source>
        <strain evidence="6">CHK193-16274</strain>
    </source>
</reference>
<dbReference type="InterPro" id="IPR050303">
    <property type="entry name" value="GatZ_KbaZ_carbometab"/>
</dbReference>
<organism evidence="7 8">
    <name type="scientific">Thomasclavelia spiroformis</name>
    <dbReference type="NCBI Taxonomy" id="29348"/>
    <lineage>
        <taxon>Bacteria</taxon>
        <taxon>Bacillati</taxon>
        <taxon>Bacillota</taxon>
        <taxon>Erysipelotrichia</taxon>
        <taxon>Erysipelotrichales</taxon>
        <taxon>Coprobacillaceae</taxon>
        <taxon>Thomasclavelia</taxon>
    </lineage>
</organism>
<evidence type="ECO:0000256" key="3">
    <source>
        <dbReference type="ARBA" id="ARBA00022801"/>
    </source>
</evidence>
<comment type="similarity">
    <text evidence="1">Belongs to the SIS family. AgaS subfamily.</text>
</comment>
<dbReference type="PANTHER" id="PTHR32502:SF3">
    <property type="entry name" value="D-GALACTOSAMINE-6-PHOSPHATE DEAMINASE AGAS-RELATED"/>
    <property type="match status" value="1"/>
</dbReference>
<dbReference type="GO" id="GO:0005886">
    <property type="term" value="C:plasma membrane"/>
    <property type="evidence" value="ECO:0007669"/>
    <property type="project" value="TreeGrafter"/>
</dbReference>
<dbReference type="PANTHER" id="PTHR32502">
    <property type="entry name" value="N-ACETYLGALACTOSAMINE PERMEASE II COMPONENT-RELATED"/>
    <property type="match status" value="1"/>
</dbReference>
<evidence type="ECO:0000256" key="4">
    <source>
        <dbReference type="ARBA" id="ARBA00029292"/>
    </source>
</evidence>
<comment type="caution">
    <text evidence="7">The sequence shown here is derived from an EMBL/GenBank/DDBJ whole genome shotgun (WGS) entry which is preliminary data.</text>
</comment>
<dbReference type="InterPro" id="IPR001347">
    <property type="entry name" value="SIS_dom"/>
</dbReference>
<dbReference type="InterPro" id="IPR046348">
    <property type="entry name" value="SIS_dom_sf"/>
</dbReference>
<reference evidence="7" key="2">
    <citation type="journal article" date="2018" name="BMC Genomics">
        <title>Whole genome sequencing and function prediction of 133 gut anaerobes isolated from chicken caecum in pure cultures.</title>
        <authorList>
            <person name="Medvecky M."/>
            <person name="Cejkova D."/>
            <person name="Polansky O."/>
            <person name="Karasova D."/>
            <person name="Kubasova T."/>
            <person name="Cizek A."/>
            <person name="Rychlik I."/>
        </authorList>
    </citation>
    <scope>NUCLEOTIDE SEQUENCE</scope>
    <source>
        <strain evidence="7">An149</strain>
    </source>
</reference>
<sequence>MTKTIFDINEAQMSETKSTYTLTEIYQQPATWKKTCQQITELKDELKAFINQVTAQDDYDIILTGAGTSEFVGNTLFSYLNKKLNYKVKSYGTTDLVATPENYLSRTKPTLLISFGRSGNSPESVGAIDVAEEVCDNLYHLFVTCNKDGALSKRANDNDHCFAINLTDETHDQSFAMTSSFSNMYLATYLCFNLDNLDEAISDVEKIIAAGQNFLDNQYSIAKEIVDSYDFKRIVYLGSNALKGISQESALKMLELTAGEVVTMYDTPLGFRHGPKSIVDDDTLTVIYISDNSYSRQYEVDLIKEMSGQRKGNKIVAVMNGKCDEIKELVDYVVEFDIDGKFDNILLGFDYIILAQTVAVLKSLAMGKTPDNPCPTGEVNRVVKGVTLYPYSKGE</sequence>
<feature type="domain" description="SIS" evidence="5">
    <location>
        <begin position="221"/>
        <end position="373"/>
    </location>
</feature>
<dbReference type="PROSITE" id="PS51464">
    <property type="entry name" value="SIS"/>
    <property type="match status" value="2"/>
</dbReference>